<organism evidence="7 8">
    <name type="scientific">Gemmobacter megaterium</name>
    <dbReference type="NCBI Taxonomy" id="1086013"/>
    <lineage>
        <taxon>Bacteria</taxon>
        <taxon>Pseudomonadati</taxon>
        <taxon>Pseudomonadota</taxon>
        <taxon>Alphaproteobacteria</taxon>
        <taxon>Rhodobacterales</taxon>
        <taxon>Paracoccaceae</taxon>
        <taxon>Gemmobacter</taxon>
    </lineage>
</organism>
<dbReference type="InterPro" id="IPR004603">
    <property type="entry name" value="DNA_mismatch_endonuc_vsr"/>
</dbReference>
<dbReference type="STRING" id="1086013.SAMN05421774_10840"/>
<keyword evidence="8" id="KW-1185">Reference proteome</keyword>
<dbReference type="NCBIfam" id="TIGR00632">
    <property type="entry name" value="vsr"/>
    <property type="match status" value="1"/>
</dbReference>
<keyword evidence="1" id="KW-0540">Nuclease</keyword>
<dbReference type="AlphaFoldDB" id="A0A1N7QAL1"/>
<proteinExistence type="inferred from homology"/>
<evidence type="ECO:0000256" key="4">
    <source>
        <dbReference type="ARBA" id="ARBA00022801"/>
    </source>
</evidence>
<evidence type="ECO:0000256" key="3">
    <source>
        <dbReference type="ARBA" id="ARBA00022763"/>
    </source>
</evidence>
<keyword evidence="3" id="KW-0227">DNA damage</keyword>
<accession>A0A1N7QAL1</accession>
<dbReference type="GO" id="GO:0016787">
    <property type="term" value="F:hydrolase activity"/>
    <property type="evidence" value="ECO:0007669"/>
    <property type="project" value="UniProtKB-KW"/>
</dbReference>
<dbReference type="GO" id="GO:0006298">
    <property type="term" value="P:mismatch repair"/>
    <property type="evidence" value="ECO:0007669"/>
    <property type="project" value="InterPro"/>
</dbReference>
<keyword evidence="4" id="KW-0378">Hydrolase</keyword>
<name>A0A1N7QAL1_9RHOB</name>
<dbReference type="SUPFAM" id="SSF52980">
    <property type="entry name" value="Restriction endonuclease-like"/>
    <property type="match status" value="1"/>
</dbReference>
<dbReference type="InterPro" id="IPR011335">
    <property type="entry name" value="Restrct_endonuc-II-like"/>
</dbReference>
<gene>
    <name evidence="7" type="ORF">SAMN05421774_10840</name>
</gene>
<keyword evidence="2 7" id="KW-0255">Endonuclease</keyword>
<evidence type="ECO:0000313" key="8">
    <source>
        <dbReference type="Proteomes" id="UP000186141"/>
    </source>
</evidence>
<dbReference type="Pfam" id="PF03852">
    <property type="entry name" value="Vsr"/>
    <property type="match status" value="1"/>
</dbReference>
<sequence>MTDIVDQQTRSRMMSGIRGKNTKPELALRRALHARGFRFRLHSGKVHGRPDLVLPKHRAVVFVHGCFWHRHEGCRYTTSPSTRPEFWQTKFEANIARDSAVRTTLLEDGWRVATIWECALRKPTQISATTDLLAAWLPMAPVTIEIGESDILHGGIIATGGDRGG</sequence>
<comment type="similarity">
    <text evidence="6">Belongs to the Vsr family.</text>
</comment>
<dbReference type="OrthoDB" id="9801520at2"/>
<evidence type="ECO:0000256" key="1">
    <source>
        <dbReference type="ARBA" id="ARBA00022722"/>
    </source>
</evidence>
<evidence type="ECO:0000256" key="2">
    <source>
        <dbReference type="ARBA" id="ARBA00022759"/>
    </source>
</evidence>
<evidence type="ECO:0000256" key="5">
    <source>
        <dbReference type="ARBA" id="ARBA00023204"/>
    </source>
</evidence>
<evidence type="ECO:0000256" key="6">
    <source>
        <dbReference type="ARBA" id="ARBA00029466"/>
    </source>
</evidence>
<dbReference type="GO" id="GO:0004519">
    <property type="term" value="F:endonuclease activity"/>
    <property type="evidence" value="ECO:0007669"/>
    <property type="project" value="UniProtKB-KW"/>
</dbReference>
<dbReference type="Proteomes" id="UP000186141">
    <property type="component" value="Unassembled WGS sequence"/>
</dbReference>
<dbReference type="CDD" id="cd00221">
    <property type="entry name" value="Vsr"/>
    <property type="match status" value="1"/>
</dbReference>
<dbReference type="Gene3D" id="3.40.960.10">
    <property type="entry name" value="VSR Endonuclease"/>
    <property type="match status" value="1"/>
</dbReference>
<evidence type="ECO:0000313" key="7">
    <source>
        <dbReference type="EMBL" id="SIT19826.1"/>
    </source>
</evidence>
<reference evidence="7 8" key="1">
    <citation type="submission" date="2017-01" db="EMBL/GenBank/DDBJ databases">
        <authorList>
            <person name="Mah S.A."/>
            <person name="Swanson W.J."/>
            <person name="Moy G.W."/>
            <person name="Vacquier V.D."/>
        </authorList>
    </citation>
    <scope>NUCLEOTIDE SEQUENCE [LARGE SCALE GENOMIC DNA]</scope>
    <source>
        <strain evidence="7 8">DSM 26375</strain>
    </source>
</reference>
<protein>
    <submittedName>
        <fullName evidence="7">T/G mismatch-specific endonuclease</fullName>
    </submittedName>
</protein>
<dbReference type="EMBL" id="FTOT01000008">
    <property type="protein sequence ID" value="SIT19826.1"/>
    <property type="molecule type" value="Genomic_DNA"/>
</dbReference>
<keyword evidence="5" id="KW-0234">DNA repair</keyword>
<dbReference type="RefSeq" id="WP_076533503.1">
    <property type="nucleotide sequence ID" value="NZ_BMEH01000008.1"/>
</dbReference>